<dbReference type="NCBIfam" id="TIGR01916">
    <property type="entry name" value="F420_cofE"/>
    <property type="match status" value="1"/>
</dbReference>
<evidence type="ECO:0000256" key="3">
    <source>
        <dbReference type="ARBA" id="ARBA00022741"/>
    </source>
</evidence>
<evidence type="ECO:0000259" key="8">
    <source>
        <dbReference type="Pfam" id="PF01996"/>
    </source>
</evidence>
<keyword evidence="2" id="KW-0479">Metal-binding</keyword>
<evidence type="ECO:0000256" key="6">
    <source>
        <dbReference type="ARBA" id="ARBA00023134"/>
    </source>
</evidence>
<dbReference type="PANTHER" id="PTHR47917">
    <property type="match status" value="1"/>
</dbReference>
<organism evidence="9 10">
    <name type="scientific">Brevibacterium daeguense</name>
    <dbReference type="NCBI Taxonomy" id="909936"/>
    <lineage>
        <taxon>Bacteria</taxon>
        <taxon>Bacillati</taxon>
        <taxon>Actinomycetota</taxon>
        <taxon>Actinomycetes</taxon>
        <taxon>Micrococcales</taxon>
        <taxon>Brevibacteriaceae</taxon>
        <taxon>Brevibacterium</taxon>
    </lineage>
</organism>
<dbReference type="Proteomes" id="UP001501586">
    <property type="component" value="Unassembled WGS sequence"/>
</dbReference>
<proteinExistence type="predicted"/>
<keyword evidence="4" id="KW-0460">Magnesium</keyword>
<keyword evidence="10" id="KW-1185">Reference proteome</keyword>
<dbReference type="InterPro" id="IPR008225">
    <property type="entry name" value="F420-0_g-glutamyl_ligase"/>
</dbReference>
<dbReference type="Gene3D" id="3.90.1660.10">
    <property type="entry name" value="CofE-like domain"/>
    <property type="match status" value="1"/>
</dbReference>
<evidence type="ECO:0000256" key="4">
    <source>
        <dbReference type="ARBA" id="ARBA00022842"/>
    </source>
</evidence>
<evidence type="ECO:0000313" key="10">
    <source>
        <dbReference type="Proteomes" id="UP001501586"/>
    </source>
</evidence>
<keyword evidence="1 9" id="KW-0436">Ligase</keyword>
<gene>
    <name evidence="9" type="primary">cofE</name>
    <name evidence="9" type="ORF">GCM10022261_26490</name>
</gene>
<dbReference type="EMBL" id="BAABAZ010000008">
    <property type="protein sequence ID" value="GAA4285118.1"/>
    <property type="molecule type" value="Genomic_DNA"/>
</dbReference>
<dbReference type="SUPFAM" id="SSF144010">
    <property type="entry name" value="CofE-like"/>
    <property type="match status" value="1"/>
</dbReference>
<evidence type="ECO:0000256" key="2">
    <source>
        <dbReference type="ARBA" id="ARBA00022723"/>
    </source>
</evidence>
<comment type="caution">
    <text evidence="9">The sequence shown here is derived from an EMBL/GenBank/DDBJ whole genome shotgun (WGS) entry which is preliminary data.</text>
</comment>
<keyword evidence="7" id="KW-0464">Manganese</keyword>
<keyword evidence="3" id="KW-0547">Nucleotide-binding</keyword>
<protein>
    <submittedName>
        <fullName evidence="9">Coenzyme F420-0:L-glutamate ligase</fullName>
    </submittedName>
</protein>
<evidence type="ECO:0000256" key="5">
    <source>
        <dbReference type="ARBA" id="ARBA00022958"/>
    </source>
</evidence>
<name>A0ABP8EN11_9MICO</name>
<dbReference type="Pfam" id="PF01996">
    <property type="entry name" value="F420_ligase"/>
    <property type="match status" value="1"/>
</dbReference>
<keyword evidence="6" id="KW-0342">GTP-binding</keyword>
<dbReference type="PANTHER" id="PTHR47917:SF1">
    <property type="entry name" value="COENZYME F420:L-GLUTAMATE LIGASE"/>
    <property type="match status" value="1"/>
</dbReference>
<evidence type="ECO:0000313" key="9">
    <source>
        <dbReference type="EMBL" id="GAA4285118.1"/>
    </source>
</evidence>
<evidence type="ECO:0000256" key="1">
    <source>
        <dbReference type="ARBA" id="ARBA00022598"/>
    </source>
</evidence>
<evidence type="ECO:0000256" key="7">
    <source>
        <dbReference type="ARBA" id="ARBA00023211"/>
    </source>
</evidence>
<dbReference type="InterPro" id="IPR002847">
    <property type="entry name" value="F420-0_gamma-glut_ligase-dom"/>
</dbReference>
<dbReference type="GO" id="GO:0016874">
    <property type="term" value="F:ligase activity"/>
    <property type="evidence" value="ECO:0007669"/>
    <property type="project" value="UniProtKB-KW"/>
</dbReference>
<dbReference type="Gene3D" id="3.30.1330.100">
    <property type="entry name" value="CofE-like"/>
    <property type="match status" value="1"/>
</dbReference>
<keyword evidence="5" id="KW-0630">Potassium</keyword>
<accession>A0ABP8EN11</accession>
<sequence>MGLSPSRLLTVYAVAGIGAVAPGGELAALICSAIDRDRVEIKDGDILVVASKVVAKAEGRLAQVGDRAQFEDLVAQHSHGVIAARSFSSAQGPATVAIVRTSAGTVQAAAGLDRSNADGAVVLHPSDPDAAAAQLRSGLERYFGVRLGVIVSDTTSRPWRRGVVDFALGASGVRGLDSQRGRPDDSGRTQQVTERAVADEIAAAADLVKGAARGLPVAVVRGLGDLLDSDHPGAGELNRDEAEDWFRHGHVEAVHAALGSEPAAPPASADGDDDMLTRVSRALAAARGTRARTPGQDHWRMRVTGAGSRILISPSGSGRSSEAGGHRLVEAAIGLGALVDRLHSALFAEELGARVRYTWSSNGAPSGAELTIELVMEDA</sequence>
<feature type="domain" description="Coenzyme F420:L-glutamate ligase-like" evidence="8">
    <location>
        <begin position="18"/>
        <end position="222"/>
    </location>
</feature>
<reference evidence="10" key="1">
    <citation type="journal article" date="2019" name="Int. J. Syst. Evol. Microbiol.">
        <title>The Global Catalogue of Microorganisms (GCM) 10K type strain sequencing project: providing services to taxonomists for standard genome sequencing and annotation.</title>
        <authorList>
            <consortium name="The Broad Institute Genomics Platform"/>
            <consortium name="The Broad Institute Genome Sequencing Center for Infectious Disease"/>
            <person name="Wu L."/>
            <person name="Ma J."/>
        </authorList>
    </citation>
    <scope>NUCLEOTIDE SEQUENCE [LARGE SCALE GENOMIC DNA]</scope>
    <source>
        <strain evidence="10">JCM 17458</strain>
    </source>
</reference>